<feature type="region of interest" description="Disordered" evidence="17">
    <location>
        <begin position="1"/>
        <end position="20"/>
    </location>
</feature>
<dbReference type="GO" id="GO:0005737">
    <property type="term" value="C:cytoplasm"/>
    <property type="evidence" value="ECO:0007669"/>
    <property type="project" value="UniProtKB-SubCell"/>
</dbReference>
<evidence type="ECO:0000256" key="10">
    <source>
        <dbReference type="ARBA" id="ARBA00032057"/>
    </source>
</evidence>
<gene>
    <name evidence="19" type="primary">treZ</name>
    <name evidence="19" type="ORF">CIG21_07480</name>
</gene>
<dbReference type="InterPro" id="IPR017853">
    <property type="entry name" value="GH"/>
</dbReference>
<comment type="caution">
    <text evidence="19">The sequence shown here is derived from an EMBL/GenBank/DDBJ whole genome shotgun (WGS) entry which is preliminary data.</text>
</comment>
<dbReference type="InterPro" id="IPR014756">
    <property type="entry name" value="Ig_E-set"/>
</dbReference>
<dbReference type="CDD" id="cd11325">
    <property type="entry name" value="AmyAc_GTHase"/>
    <property type="match status" value="1"/>
</dbReference>
<comment type="similarity">
    <text evidence="3 14">Belongs to the glycosyl hydrolase 13 family.</text>
</comment>
<evidence type="ECO:0000256" key="16">
    <source>
        <dbReference type="PIRSR" id="PIRSR006337-3"/>
    </source>
</evidence>
<dbReference type="Pfam" id="PF00128">
    <property type="entry name" value="Alpha-amylase"/>
    <property type="match status" value="1"/>
</dbReference>
<dbReference type="GO" id="GO:0033942">
    <property type="term" value="F:4-alpha-D-(1-&gt;4)-alpha-D-glucanotrehalose trehalohydrolase activity"/>
    <property type="evidence" value="ECO:0007669"/>
    <property type="project" value="UniProtKB-EC"/>
</dbReference>
<evidence type="ECO:0000256" key="4">
    <source>
        <dbReference type="ARBA" id="ARBA00012268"/>
    </source>
</evidence>
<feature type="domain" description="Glycosyl hydrolase family 13 catalytic" evidence="18">
    <location>
        <begin position="124"/>
        <end position="469"/>
    </location>
</feature>
<protein>
    <recommendedName>
        <fullName evidence="5 13">Malto-oligosyltrehalose trehalohydrolase</fullName>
        <shortName evidence="14">MTHase</shortName>
        <ecNumber evidence="4 13">3.2.1.141</ecNumber>
    </recommendedName>
    <alternativeName>
        <fullName evidence="11 14">4-alpha-D-((1-&gt;4)-alpha-D-glucano)trehalose trehalohydrolase</fullName>
    </alternativeName>
    <alternativeName>
        <fullName evidence="10 14">Maltooligosyl trehalose trehalohydrolase</fullName>
    </alternativeName>
</protein>
<sequence length="597" mass="66545">MSESHSTNTANNAASHTAPGQFEVWAPKGQKVRVTVDGEEHDMQPDAERAGWWVLDPATVAPQPGQHYTFSLFDGTQWSIPMPDPRTRLQPEGVHGPSEVVSTDFAWNDDNWSGIPTKDMVIYELHVGTFSPSGTFAGVIEKLDYLAELGVNTIELMPLQPFAGTRNWGYDGVDWFAIHETYGGPQGLKELIDAAHTHGIAVLLDVVYNHFGPEGNYNDAFGPYLTDRLTAWGEVINISGPGSDEVRAYILDTVRQWLGEFHADGLRLDAVQTYDDRLAFSIMEEIARIGDDLAADTGVPRTVIGESDQNDPRLISAPERGGYGLEGHWLDDVHHGIHSLLTGETQGYYVDYGTMEILADTLRNGYRFRNSYSKYRARTHGRELDLSHVAPWHLVSYTTNHDQTGNRAAGDRPSQNLTPAQQVLKAAVLLHSPFTPMLFMGEEFGANTPFPFFVSHSNEQILEGTRQGRLHEFSRQGWDHDEVPDPGHEDTYTSAKLNWTFTDEPQQVHDAYKRLIQLRREHGCNREDLRTLQVDNGEKWLTMADGSDDGTVVLAANFSDEPVTVPVGGTLLYSFTDPQVGANETVLDPWGIAYIQR</sequence>
<dbReference type="PANTHER" id="PTHR43651:SF11">
    <property type="entry name" value="MALTO-OLIGOSYLTREHALOSE TREHALOHYDROLASE"/>
    <property type="match status" value="1"/>
</dbReference>
<evidence type="ECO:0000256" key="8">
    <source>
        <dbReference type="ARBA" id="ARBA00023277"/>
    </source>
</evidence>
<evidence type="ECO:0000256" key="6">
    <source>
        <dbReference type="ARBA" id="ARBA00022490"/>
    </source>
</evidence>
<feature type="site" description="Transition state stabilizer" evidence="16">
    <location>
        <position position="402"/>
    </location>
</feature>
<dbReference type="SMART" id="SM00642">
    <property type="entry name" value="Aamy"/>
    <property type="match status" value="1"/>
</dbReference>
<comment type="subcellular location">
    <subcellularLocation>
        <location evidence="1 15">Cytoplasm</location>
    </subcellularLocation>
</comment>
<evidence type="ECO:0000256" key="11">
    <source>
        <dbReference type="ARBA" id="ARBA00033284"/>
    </source>
</evidence>
<evidence type="ECO:0000256" key="14">
    <source>
        <dbReference type="PIRNR" id="PIRNR006337"/>
    </source>
</evidence>
<comment type="catalytic activity">
    <reaction evidence="12 14">
        <text>hydrolysis of (1-&gt;4)-alpha-D-glucosidic linkage in 4-alpha-D-[(1-&gt;4)-alpha-D-glucanosyl]n trehalose to yield trehalose and (1-&gt;4)-alpha-D-glucan.</text>
        <dbReference type="EC" id="3.2.1.141"/>
    </reaction>
</comment>
<dbReference type="PIRSF" id="PIRSF006337">
    <property type="entry name" value="Trehalose_TreZ"/>
    <property type="match status" value="1"/>
</dbReference>
<keyword evidence="8" id="KW-0119">Carbohydrate metabolism</keyword>
<evidence type="ECO:0000256" key="2">
    <source>
        <dbReference type="ARBA" id="ARBA00005199"/>
    </source>
</evidence>
<feature type="active site" description="Nucleophile" evidence="15">
    <location>
        <position position="269"/>
    </location>
</feature>
<dbReference type="CDD" id="cd02853">
    <property type="entry name" value="E_set_MTHase_like_N"/>
    <property type="match status" value="1"/>
</dbReference>
<dbReference type="EMBL" id="NQMQ01000013">
    <property type="protein sequence ID" value="PAJ69741.1"/>
    <property type="molecule type" value="Genomic_DNA"/>
</dbReference>
<evidence type="ECO:0000313" key="20">
    <source>
        <dbReference type="Proteomes" id="UP000215771"/>
    </source>
</evidence>
<reference evidence="19 20" key="1">
    <citation type="submission" date="2017-08" db="EMBL/GenBank/DDBJ databases">
        <authorList>
            <person name="de Groot N.N."/>
        </authorList>
    </citation>
    <scope>NUCLEOTIDE SEQUENCE [LARGE SCALE GENOMIC DNA]</scope>
    <source>
        <strain evidence="19 20">NBT06-6</strain>
    </source>
</reference>
<dbReference type="InterPro" id="IPR006047">
    <property type="entry name" value="GH13_cat_dom"/>
</dbReference>
<dbReference type="UniPathway" id="UPA00299"/>
<feature type="compositionally biased region" description="Low complexity" evidence="17">
    <location>
        <begin position="1"/>
        <end position="18"/>
    </location>
</feature>
<comment type="pathway">
    <text evidence="2 14">Glycan biosynthesis; trehalose biosynthesis.</text>
</comment>
<feature type="active site" description="Proton donor" evidence="15">
    <location>
        <position position="306"/>
    </location>
</feature>
<evidence type="ECO:0000256" key="3">
    <source>
        <dbReference type="ARBA" id="ARBA00008061"/>
    </source>
</evidence>
<proteinExistence type="inferred from homology"/>
<evidence type="ECO:0000259" key="18">
    <source>
        <dbReference type="SMART" id="SM00642"/>
    </source>
</evidence>
<keyword evidence="6" id="KW-0963">Cytoplasm</keyword>
<dbReference type="InterPro" id="IPR022567">
    <property type="entry name" value="DUF3459"/>
</dbReference>
<evidence type="ECO:0000256" key="12">
    <source>
        <dbReference type="ARBA" id="ARBA00034013"/>
    </source>
</evidence>
<evidence type="ECO:0000256" key="5">
    <source>
        <dbReference type="ARBA" id="ARBA00015938"/>
    </source>
</evidence>
<dbReference type="Gene3D" id="1.10.10.760">
    <property type="entry name" value="E-set domains of sugar-utilizing enzymes"/>
    <property type="match status" value="1"/>
</dbReference>
<accession>A0A269PD39</accession>
<organism evidence="19 20">
    <name type="scientific">Corynebacterium hadale</name>
    <dbReference type="NCBI Taxonomy" id="2026255"/>
    <lineage>
        <taxon>Bacteria</taxon>
        <taxon>Bacillati</taxon>
        <taxon>Actinomycetota</taxon>
        <taxon>Actinomycetes</taxon>
        <taxon>Mycobacteriales</taxon>
        <taxon>Corynebacteriaceae</taxon>
        <taxon>Corynebacterium</taxon>
    </lineage>
</organism>
<keyword evidence="9 14" id="KW-0326">Glycosidase</keyword>
<dbReference type="Proteomes" id="UP000215771">
    <property type="component" value="Unassembled WGS sequence"/>
</dbReference>
<name>A0A269PD39_9CORY</name>
<dbReference type="GO" id="GO:0005992">
    <property type="term" value="P:trehalose biosynthetic process"/>
    <property type="evidence" value="ECO:0007669"/>
    <property type="project" value="UniProtKB-UniRule"/>
</dbReference>
<dbReference type="AlphaFoldDB" id="A0A269PD39"/>
<dbReference type="InterPro" id="IPR012768">
    <property type="entry name" value="Trehalose_TreZ"/>
</dbReference>
<dbReference type="InterPro" id="IPR013783">
    <property type="entry name" value="Ig-like_fold"/>
</dbReference>
<dbReference type="Gene3D" id="3.20.20.80">
    <property type="entry name" value="Glycosidases"/>
    <property type="match status" value="1"/>
</dbReference>
<dbReference type="RefSeq" id="WP_095277590.1">
    <property type="nucleotide sequence ID" value="NZ_CP047655.1"/>
</dbReference>
<keyword evidence="7 14" id="KW-0378">Hydrolase</keyword>
<dbReference type="SUPFAM" id="SSF81296">
    <property type="entry name" value="E set domains"/>
    <property type="match status" value="1"/>
</dbReference>
<dbReference type="NCBIfam" id="TIGR02402">
    <property type="entry name" value="trehalose_TreZ"/>
    <property type="match status" value="1"/>
</dbReference>
<dbReference type="PANTHER" id="PTHR43651">
    <property type="entry name" value="1,4-ALPHA-GLUCAN-BRANCHING ENZYME"/>
    <property type="match status" value="1"/>
</dbReference>
<dbReference type="Pfam" id="PF11941">
    <property type="entry name" value="DUF3459"/>
    <property type="match status" value="1"/>
</dbReference>
<evidence type="ECO:0000256" key="1">
    <source>
        <dbReference type="ARBA" id="ARBA00004496"/>
    </source>
</evidence>
<evidence type="ECO:0000256" key="13">
    <source>
        <dbReference type="NCBIfam" id="TIGR02402"/>
    </source>
</evidence>
<evidence type="ECO:0000313" key="19">
    <source>
        <dbReference type="EMBL" id="PAJ69741.1"/>
    </source>
</evidence>
<dbReference type="EC" id="3.2.1.141" evidence="4 13"/>
<dbReference type="SUPFAM" id="SSF51445">
    <property type="entry name" value="(Trans)glycosidases"/>
    <property type="match status" value="1"/>
</dbReference>
<dbReference type="Gene3D" id="2.60.40.10">
    <property type="entry name" value="Immunoglobulins"/>
    <property type="match status" value="1"/>
</dbReference>
<evidence type="ECO:0000256" key="15">
    <source>
        <dbReference type="PIRSR" id="PIRSR006337-1"/>
    </source>
</evidence>
<evidence type="ECO:0000256" key="7">
    <source>
        <dbReference type="ARBA" id="ARBA00022801"/>
    </source>
</evidence>
<evidence type="ECO:0000256" key="17">
    <source>
        <dbReference type="SAM" id="MobiDB-lite"/>
    </source>
</evidence>
<dbReference type="InterPro" id="IPR044901">
    <property type="entry name" value="Trehalose_TreZ_E-set_sf"/>
</dbReference>
<evidence type="ECO:0000256" key="9">
    <source>
        <dbReference type="ARBA" id="ARBA00023295"/>
    </source>
</evidence>